<dbReference type="Proteomes" id="UP000199494">
    <property type="component" value="Unassembled WGS sequence"/>
</dbReference>
<name>A0A1G6WE34_9PSEU</name>
<dbReference type="RefSeq" id="WP_256328140.1">
    <property type="nucleotide sequence ID" value="NZ_CP016353.1"/>
</dbReference>
<feature type="region of interest" description="Disordered" evidence="1">
    <location>
        <begin position="1"/>
        <end position="44"/>
    </location>
</feature>
<organism evidence="2 3">
    <name type="scientific">Prauserella marina</name>
    <dbReference type="NCBI Taxonomy" id="530584"/>
    <lineage>
        <taxon>Bacteria</taxon>
        <taxon>Bacillati</taxon>
        <taxon>Actinomycetota</taxon>
        <taxon>Actinomycetes</taxon>
        <taxon>Pseudonocardiales</taxon>
        <taxon>Pseudonocardiaceae</taxon>
        <taxon>Prauserella</taxon>
    </lineage>
</organism>
<protein>
    <submittedName>
        <fullName evidence="2">Uncharacterized protein</fullName>
    </submittedName>
</protein>
<dbReference type="EMBL" id="FMZE01000010">
    <property type="protein sequence ID" value="SDD63517.1"/>
    <property type="molecule type" value="Genomic_DNA"/>
</dbReference>
<evidence type="ECO:0000313" key="2">
    <source>
        <dbReference type="EMBL" id="SDD63517.1"/>
    </source>
</evidence>
<evidence type="ECO:0000256" key="1">
    <source>
        <dbReference type="SAM" id="MobiDB-lite"/>
    </source>
</evidence>
<feature type="compositionally biased region" description="Polar residues" evidence="1">
    <location>
        <begin position="1"/>
        <end position="10"/>
    </location>
</feature>
<dbReference type="AlphaFoldDB" id="A0A1G6WE34"/>
<evidence type="ECO:0000313" key="3">
    <source>
        <dbReference type="Proteomes" id="UP000199494"/>
    </source>
</evidence>
<gene>
    <name evidence="2" type="ORF">SAMN05421630_110296</name>
</gene>
<accession>A0A1G6WE34</accession>
<reference evidence="2 3" key="1">
    <citation type="submission" date="2016-10" db="EMBL/GenBank/DDBJ databases">
        <authorList>
            <person name="de Groot N.N."/>
        </authorList>
    </citation>
    <scope>NUCLEOTIDE SEQUENCE [LARGE SCALE GENOMIC DNA]</scope>
    <source>
        <strain evidence="2 3">CGMCC 4.5506</strain>
    </source>
</reference>
<sequence>MNQRLGQSANDIGGKHYLQPPGSEGLVENETPELFPAVHERFSP</sequence>
<keyword evidence="3" id="KW-1185">Reference proteome</keyword>
<proteinExistence type="predicted"/>